<name>K9W399_9CYAN</name>
<dbReference type="KEGG" id="cep:Cri9333_3071"/>
<evidence type="ECO:0000313" key="2">
    <source>
        <dbReference type="Proteomes" id="UP000010472"/>
    </source>
</evidence>
<dbReference type="AlphaFoldDB" id="K9W399"/>
<gene>
    <name evidence="1" type="ORF">Cri9333_3071</name>
</gene>
<dbReference type="RefSeq" id="WP_015204018.1">
    <property type="nucleotide sequence ID" value="NC_019753.1"/>
</dbReference>
<reference evidence="1 2" key="1">
    <citation type="submission" date="2012-06" db="EMBL/GenBank/DDBJ databases">
        <title>Finished chromosome of genome of Crinalium epipsammum PCC 9333.</title>
        <authorList>
            <consortium name="US DOE Joint Genome Institute"/>
            <person name="Gugger M."/>
            <person name="Coursin T."/>
            <person name="Rippka R."/>
            <person name="Tandeau De Marsac N."/>
            <person name="Huntemann M."/>
            <person name="Wei C.-L."/>
            <person name="Han J."/>
            <person name="Detter J.C."/>
            <person name="Han C."/>
            <person name="Tapia R."/>
            <person name="Davenport K."/>
            <person name="Daligault H."/>
            <person name="Erkkila T."/>
            <person name="Gu W."/>
            <person name="Munk A.C.C."/>
            <person name="Teshima H."/>
            <person name="Xu Y."/>
            <person name="Chain P."/>
            <person name="Chen A."/>
            <person name="Krypides N."/>
            <person name="Mavromatis K."/>
            <person name="Markowitz V."/>
            <person name="Szeto E."/>
            <person name="Ivanova N."/>
            <person name="Mikhailova N."/>
            <person name="Ovchinnikova G."/>
            <person name="Pagani I."/>
            <person name="Pati A."/>
            <person name="Goodwin L."/>
            <person name="Peters L."/>
            <person name="Pitluck S."/>
            <person name="Woyke T."/>
            <person name="Kerfeld C."/>
        </authorList>
    </citation>
    <scope>NUCLEOTIDE SEQUENCE [LARGE SCALE GENOMIC DNA]</scope>
    <source>
        <strain evidence="1 2">PCC 9333</strain>
    </source>
</reference>
<proteinExistence type="predicted"/>
<keyword evidence="2" id="KW-1185">Reference proteome</keyword>
<evidence type="ECO:0000313" key="1">
    <source>
        <dbReference type="EMBL" id="AFZ13910.1"/>
    </source>
</evidence>
<accession>K9W399</accession>
<sequence length="50" mass="5887">MPVKPARELIALLLFTEIVEDSYLFNRRYSLNLVFDNRVLKQFDGSDEPL</sequence>
<dbReference type="EMBL" id="CP003620">
    <property type="protein sequence ID" value="AFZ13910.1"/>
    <property type="molecule type" value="Genomic_DNA"/>
</dbReference>
<protein>
    <submittedName>
        <fullName evidence="1">Uncharacterized protein</fullName>
    </submittedName>
</protein>
<dbReference type="Proteomes" id="UP000010472">
    <property type="component" value="Chromosome"/>
</dbReference>
<organism evidence="1 2">
    <name type="scientific">Crinalium epipsammum PCC 9333</name>
    <dbReference type="NCBI Taxonomy" id="1173022"/>
    <lineage>
        <taxon>Bacteria</taxon>
        <taxon>Bacillati</taxon>
        <taxon>Cyanobacteriota</taxon>
        <taxon>Cyanophyceae</taxon>
        <taxon>Gomontiellales</taxon>
        <taxon>Gomontiellaceae</taxon>
        <taxon>Crinalium</taxon>
    </lineage>
</organism>
<dbReference type="HOGENOM" id="CLU_3116945_0_0_3"/>
<dbReference type="STRING" id="1173022.Cri9333_3071"/>